<evidence type="ECO:0000256" key="1">
    <source>
        <dbReference type="SAM" id="SignalP"/>
    </source>
</evidence>
<comment type="caution">
    <text evidence="2">The sequence shown here is derived from an EMBL/GenBank/DDBJ whole genome shotgun (WGS) entry which is preliminary data.</text>
</comment>
<feature type="signal peptide" evidence="1">
    <location>
        <begin position="1"/>
        <end position="19"/>
    </location>
</feature>
<feature type="chain" id="PRO_5045839637" evidence="1">
    <location>
        <begin position="20"/>
        <end position="174"/>
    </location>
</feature>
<gene>
    <name evidence="2" type="ORF">OH806_02870</name>
</gene>
<evidence type="ECO:0000313" key="2">
    <source>
        <dbReference type="EMBL" id="MCW3160214.1"/>
    </source>
</evidence>
<organism evidence="2 3">
    <name type="scientific">Chryseobacterium oryctis</name>
    <dbReference type="NCBI Taxonomy" id="2952618"/>
    <lineage>
        <taxon>Bacteria</taxon>
        <taxon>Pseudomonadati</taxon>
        <taxon>Bacteroidota</taxon>
        <taxon>Flavobacteriia</taxon>
        <taxon>Flavobacteriales</taxon>
        <taxon>Weeksellaceae</taxon>
        <taxon>Chryseobacterium group</taxon>
        <taxon>Chryseobacterium</taxon>
    </lineage>
</organism>
<sequence>MKTFALIITLFLIISNAQTVNHENLSGFLGNRVNEFEDFFKIKSTKTNDNFGNLTIDYENASIDGKTYNIQLTTEGKNINNIKVTNNVERTKYFADAAKDLEKTTEVKKNYKTLYVSIVKKATGKKIFFDNTTELMNVLRNKTYDLKDYYGLVESFPLKSTLTIDAEQTQLIIK</sequence>
<dbReference type="RefSeq" id="WP_264742169.1">
    <property type="nucleotide sequence ID" value="NZ_JAPDHV010000001.1"/>
</dbReference>
<name>A0ABT3HKA7_9FLAO</name>
<reference evidence="2" key="1">
    <citation type="submission" date="2022-10" db="EMBL/GenBank/DDBJ databases">
        <title>Chryseobacterium babae sp. nov. isolated from the gut of the beetle Oryctes rhinoceros, and Chryseobacterium kimseyorum sp. nov., isolated from a stick insect rearing cage.</title>
        <authorList>
            <person name="Shelomi M."/>
            <person name="Han C.-J."/>
            <person name="Chen W.-M."/>
            <person name="Chen H.-K."/>
            <person name="Liaw S.-J."/>
            <person name="Muhle E."/>
            <person name="Clermont D."/>
        </authorList>
    </citation>
    <scope>NUCLEOTIDE SEQUENCE</scope>
    <source>
        <strain evidence="2">WLa1L2M3</strain>
    </source>
</reference>
<protein>
    <submittedName>
        <fullName evidence="2">Uncharacterized protein</fullName>
    </submittedName>
</protein>
<accession>A0ABT3HKA7</accession>
<proteinExistence type="predicted"/>
<dbReference type="EMBL" id="JAPDHV010000001">
    <property type="protein sequence ID" value="MCW3160214.1"/>
    <property type="molecule type" value="Genomic_DNA"/>
</dbReference>
<keyword evidence="3" id="KW-1185">Reference proteome</keyword>
<dbReference type="Proteomes" id="UP001163719">
    <property type="component" value="Unassembled WGS sequence"/>
</dbReference>
<evidence type="ECO:0000313" key="3">
    <source>
        <dbReference type="Proteomes" id="UP001163719"/>
    </source>
</evidence>
<keyword evidence="1" id="KW-0732">Signal</keyword>